<accession>A0A7X0KK37</accession>
<sequence length="83" mass="9377">MTHVTLTELRANMAKYLDKVEADRIELVVTRQNHEPVVVMALSELEGLRETLHLLSSRANAEHLQRSIDELNAGSGVERDLIE</sequence>
<evidence type="ECO:0000313" key="4">
    <source>
        <dbReference type="Proteomes" id="UP000536262"/>
    </source>
</evidence>
<dbReference type="RefSeq" id="WP_055978446.1">
    <property type="nucleotide sequence ID" value="NZ_BAABEG010000001.1"/>
</dbReference>
<evidence type="ECO:0000256" key="1">
    <source>
        <dbReference type="ARBA" id="ARBA00009981"/>
    </source>
</evidence>
<dbReference type="PANTHER" id="PTHR33713">
    <property type="entry name" value="ANTITOXIN YAFN-RELATED"/>
    <property type="match status" value="1"/>
</dbReference>
<comment type="similarity">
    <text evidence="1 2">Belongs to the phD/YefM antitoxin family.</text>
</comment>
<keyword evidence="4" id="KW-1185">Reference proteome</keyword>
<dbReference type="Gene3D" id="3.40.1620.10">
    <property type="entry name" value="YefM-like domain"/>
    <property type="match status" value="1"/>
</dbReference>
<evidence type="ECO:0000313" key="3">
    <source>
        <dbReference type="EMBL" id="MBB6353640.1"/>
    </source>
</evidence>
<name>A0A7X0KK37_9HYPH</name>
<organism evidence="3 4">
    <name type="scientific">Aminobacter aganoensis</name>
    <dbReference type="NCBI Taxonomy" id="83264"/>
    <lineage>
        <taxon>Bacteria</taxon>
        <taxon>Pseudomonadati</taxon>
        <taxon>Pseudomonadota</taxon>
        <taxon>Alphaproteobacteria</taxon>
        <taxon>Hyphomicrobiales</taxon>
        <taxon>Phyllobacteriaceae</taxon>
        <taxon>Aminobacter</taxon>
    </lineage>
</organism>
<dbReference type="NCBIfam" id="TIGR01552">
    <property type="entry name" value="phd_fam"/>
    <property type="match status" value="1"/>
</dbReference>
<dbReference type="Pfam" id="PF02604">
    <property type="entry name" value="PhdYeFM_antitox"/>
    <property type="match status" value="1"/>
</dbReference>
<dbReference type="PANTHER" id="PTHR33713:SF6">
    <property type="entry name" value="ANTITOXIN YEFM"/>
    <property type="match status" value="1"/>
</dbReference>
<gene>
    <name evidence="3" type="ORF">GGR00_001408</name>
</gene>
<comment type="caution">
    <text evidence="3">The sequence shown here is derived from an EMBL/GenBank/DDBJ whole genome shotgun (WGS) entry which is preliminary data.</text>
</comment>
<reference evidence="3 4" key="1">
    <citation type="submission" date="2020-08" db="EMBL/GenBank/DDBJ databases">
        <title>Genomic Encyclopedia of Type Strains, Phase IV (KMG-IV): sequencing the most valuable type-strain genomes for metagenomic binning, comparative biology and taxonomic classification.</title>
        <authorList>
            <person name="Goeker M."/>
        </authorList>
    </citation>
    <scope>NUCLEOTIDE SEQUENCE [LARGE SCALE GENOMIC DNA]</scope>
    <source>
        <strain evidence="3 4">DSM 7051</strain>
    </source>
</reference>
<protein>
    <recommendedName>
        <fullName evidence="2">Antitoxin</fullName>
    </recommendedName>
</protein>
<dbReference type="InterPro" id="IPR051405">
    <property type="entry name" value="phD/YefM_antitoxin"/>
</dbReference>
<comment type="function">
    <text evidence="2">Antitoxin component of a type II toxin-antitoxin (TA) system.</text>
</comment>
<dbReference type="InterPro" id="IPR036165">
    <property type="entry name" value="YefM-like_sf"/>
</dbReference>
<dbReference type="AlphaFoldDB" id="A0A7X0KK37"/>
<dbReference type="Proteomes" id="UP000536262">
    <property type="component" value="Unassembled WGS sequence"/>
</dbReference>
<evidence type="ECO:0000256" key="2">
    <source>
        <dbReference type="RuleBase" id="RU362080"/>
    </source>
</evidence>
<dbReference type="SUPFAM" id="SSF143120">
    <property type="entry name" value="YefM-like"/>
    <property type="match status" value="1"/>
</dbReference>
<dbReference type="Gene3D" id="1.10.1220.170">
    <property type="match status" value="1"/>
</dbReference>
<proteinExistence type="inferred from homology"/>
<dbReference type="InterPro" id="IPR006442">
    <property type="entry name" value="Antitoxin_Phd/YefM"/>
</dbReference>
<dbReference type="EMBL" id="JACHOU010000002">
    <property type="protein sequence ID" value="MBB6353640.1"/>
    <property type="molecule type" value="Genomic_DNA"/>
</dbReference>